<sequence>MKSPLRFGAVDLTLSTWFHRLGAIDLVPSIWFQNGLYSRDPGERKKMEPNRLVVPVYFGFHYQHVSPSKLLIKDKAAAAILEVAAGPV</sequence>
<dbReference type="EMBL" id="QGKW02001988">
    <property type="protein sequence ID" value="KAF2551552.1"/>
    <property type="molecule type" value="Genomic_DNA"/>
</dbReference>
<protein>
    <submittedName>
        <fullName evidence="1">Uncharacterized protein</fullName>
    </submittedName>
</protein>
<gene>
    <name evidence="1" type="ORF">F2Q68_00036258</name>
</gene>
<accession>A0A8S9H5L4</accession>
<dbReference type="AlphaFoldDB" id="A0A8S9H5L4"/>
<reference evidence="1" key="1">
    <citation type="submission" date="2019-12" db="EMBL/GenBank/DDBJ databases">
        <title>Genome sequencing and annotation of Brassica cretica.</title>
        <authorList>
            <person name="Studholme D.J."/>
            <person name="Sarris P.F."/>
        </authorList>
    </citation>
    <scope>NUCLEOTIDE SEQUENCE</scope>
    <source>
        <strain evidence="1">PFS-001/15</strain>
        <tissue evidence="1">Leaf</tissue>
    </source>
</reference>
<dbReference type="Proteomes" id="UP000712281">
    <property type="component" value="Unassembled WGS sequence"/>
</dbReference>
<evidence type="ECO:0000313" key="2">
    <source>
        <dbReference type="Proteomes" id="UP000712281"/>
    </source>
</evidence>
<organism evidence="1 2">
    <name type="scientific">Brassica cretica</name>
    <name type="common">Mustard</name>
    <dbReference type="NCBI Taxonomy" id="69181"/>
    <lineage>
        <taxon>Eukaryota</taxon>
        <taxon>Viridiplantae</taxon>
        <taxon>Streptophyta</taxon>
        <taxon>Embryophyta</taxon>
        <taxon>Tracheophyta</taxon>
        <taxon>Spermatophyta</taxon>
        <taxon>Magnoliopsida</taxon>
        <taxon>eudicotyledons</taxon>
        <taxon>Gunneridae</taxon>
        <taxon>Pentapetalae</taxon>
        <taxon>rosids</taxon>
        <taxon>malvids</taxon>
        <taxon>Brassicales</taxon>
        <taxon>Brassicaceae</taxon>
        <taxon>Brassiceae</taxon>
        <taxon>Brassica</taxon>
    </lineage>
</organism>
<evidence type="ECO:0000313" key="1">
    <source>
        <dbReference type="EMBL" id="KAF2551552.1"/>
    </source>
</evidence>
<proteinExistence type="predicted"/>
<name>A0A8S9H5L4_BRACR</name>
<comment type="caution">
    <text evidence="1">The sequence shown here is derived from an EMBL/GenBank/DDBJ whole genome shotgun (WGS) entry which is preliminary data.</text>
</comment>